<protein>
    <submittedName>
        <fullName evidence="3">Putative amidase</fullName>
    </submittedName>
</protein>
<dbReference type="PANTHER" id="PTHR42678">
    <property type="entry name" value="AMIDASE"/>
    <property type="match status" value="1"/>
</dbReference>
<keyword evidence="1" id="KW-0472">Membrane</keyword>
<dbReference type="InterPro" id="IPR023631">
    <property type="entry name" value="Amidase_dom"/>
</dbReference>
<name>K6V7T5_9MICO</name>
<reference evidence="3 4" key="1">
    <citation type="submission" date="2012-08" db="EMBL/GenBank/DDBJ databases">
        <title>Whole genome shotgun sequence of Austwickia chelonae NBRC 105200.</title>
        <authorList>
            <person name="Yoshida I."/>
            <person name="Hosoyama A."/>
            <person name="Tsuchikane K."/>
            <person name="Katsumata H."/>
            <person name="Ando Y."/>
            <person name="Ohji S."/>
            <person name="Hamada M."/>
            <person name="Tamura T."/>
            <person name="Yamazoe A."/>
            <person name="Yamazaki S."/>
            <person name="Fujita N."/>
        </authorList>
    </citation>
    <scope>NUCLEOTIDE SEQUENCE [LARGE SCALE GENOMIC DNA]</scope>
    <source>
        <strain evidence="3 4">NBRC 105200</strain>
    </source>
</reference>
<sequence length="568" mass="59708">MTPVGALTLIMEAYGASFATVAILVSAITAAVFLGLYALNQKRRGRTWGKGIPALLVGTAVIVGIVSSGARVLQQLTGLQRQEGKVLTLDEDTNHFPRQTEVNMAPFDRLIDRVGESRLKEMKTRFADADMTARHQLRLKHGYTSSDMLAYYAWRMKGQDAKGNTYYRAVMELDQRAIDAAEKAGKADPNNPMHGAIVLVKGNIAVNGLVNDSGSWALADSTATSDADIVRRLRDGGAIIAGRANLSEFANYLTFGGPNGFTGRSGQTLSPQGPLTVDPLGSSTGSATAVALDYADFTVGTETSGSVLAPAGAAGVVGLKSSHDGCSISGIVPIDDRVDSVGFLGRSTRDVQLAHSIGCQPAKDSGSASPANAAAPTKIMVLGEVPQSLKDLAKKGNINIVEAPAKITELVSKVDEANPETIFKAGFGPSLEKHLRSSTGKAKKAADVTKYYEDNPDTAPYGYTMLGKTVDVDDEGRAEGQKELEKVKQIVAKVDAELRAANVDALVTSTSNLAAFSLAGVPRITVPLEKQADPVGKESPEVSFQVTAARQDAVPQVIAIAAALKPSK</sequence>
<keyword evidence="1" id="KW-1133">Transmembrane helix</keyword>
<dbReference type="Gene3D" id="3.90.1300.10">
    <property type="entry name" value="Amidase signature (AS) domain"/>
    <property type="match status" value="1"/>
</dbReference>
<evidence type="ECO:0000313" key="3">
    <source>
        <dbReference type="EMBL" id="GAB78288.1"/>
    </source>
</evidence>
<dbReference type="Pfam" id="PF01425">
    <property type="entry name" value="Amidase"/>
    <property type="match status" value="1"/>
</dbReference>
<evidence type="ECO:0000259" key="2">
    <source>
        <dbReference type="Pfam" id="PF01425"/>
    </source>
</evidence>
<dbReference type="AlphaFoldDB" id="K6V7T5"/>
<dbReference type="eggNOG" id="COG0154">
    <property type="taxonomic scope" value="Bacteria"/>
</dbReference>
<dbReference type="InterPro" id="IPR036928">
    <property type="entry name" value="AS_sf"/>
</dbReference>
<feature type="transmembrane region" description="Helical" evidence="1">
    <location>
        <begin position="13"/>
        <end position="39"/>
    </location>
</feature>
<dbReference type="RefSeq" id="WP_006503043.1">
    <property type="nucleotide sequence ID" value="NZ_BAGZ01000008.1"/>
</dbReference>
<dbReference type="Proteomes" id="UP000008495">
    <property type="component" value="Unassembled WGS sequence"/>
</dbReference>
<comment type="caution">
    <text evidence="3">The sequence shown here is derived from an EMBL/GenBank/DDBJ whole genome shotgun (WGS) entry which is preliminary data.</text>
</comment>
<dbReference type="SUPFAM" id="SSF75304">
    <property type="entry name" value="Amidase signature (AS) enzymes"/>
    <property type="match status" value="1"/>
</dbReference>
<keyword evidence="4" id="KW-1185">Reference proteome</keyword>
<dbReference type="PANTHER" id="PTHR42678:SF34">
    <property type="entry name" value="OS04G0183300 PROTEIN"/>
    <property type="match status" value="1"/>
</dbReference>
<dbReference type="OrthoDB" id="182039at2"/>
<dbReference type="EMBL" id="BAGZ01000008">
    <property type="protein sequence ID" value="GAB78288.1"/>
    <property type="molecule type" value="Genomic_DNA"/>
</dbReference>
<accession>K6V7T5</accession>
<dbReference type="STRING" id="100225.SAMN05421595_0805"/>
<feature type="domain" description="Amidase" evidence="2">
    <location>
        <begin position="169"/>
        <end position="370"/>
    </location>
</feature>
<organism evidence="3 4">
    <name type="scientific">Austwickia chelonae NBRC 105200</name>
    <dbReference type="NCBI Taxonomy" id="1184607"/>
    <lineage>
        <taxon>Bacteria</taxon>
        <taxon>Bacillati</taxon>
        <taxon>Actinomycetota</taxon>
        <taxon>Actinomycetes</taxon>
        <taxon>Micrococcales</taxon>
        <taxon>Dermatophilaceae</taxon>
        <taxon>Austwickia</taxon>
    </lineage>
</organism>
<gene>
    <name evidence="3" type="ORF">AUCHE_08_05340</name>
</gene>
<keyword evidence="1" id="KW-0812">Transmembrane</keyword>
<evidence type="ECO:0000313" key="4">
    <source>
        <dbReference type="Proteomes" id="UP000008495"/>
    </source>
</evidence>
<evidence type="ECO:0000256" key="1">
    <source>
        <dbReference type="SAM" id="Phobius"/>
    </source>
</evidence>
<feature type="transmembrane region" description="Helical" evidence="1">
    <location>
        <begin position="51"/>
        <end position="73"/>
    </location>
</feature>
<proteinExistence type="predicted"/>